<dbReference type="AlphaFoldDB" id="A0A0L6UIP4"/>
<comment type="caution">
    <text evidence="1">The sequence shown here is derived from an EMBL/GenBank/DDBJ whole genome shotgun (WGS) entry which is preliminary data.</text>
</comment>
<proteinExistence type="predicted"/>
<sequence length="167" mass="19388">MVSDQEKNAIFFVVVALMEENSGFYQNVTAQTALKCDCPYQLEPKKVEVVLLLVKEHFFVSWTSHFIHFRNLNILKFEYGHDLIELFICNSSRNLLLGISYVDNHQMNPVYKGIGKDSIKILKNTPHTLFCISKNISQKTIMKDPKQFKILDKKDSSGPYSQIFYKE</sequence>
<name>A0A0L6UIP4_9BASI</name>
<dbReference type="EMBL" id="LAVV01010940">
    <property type="protein sequence ID" value="KNZ48401.1"/>
    <property type="molecule type" value="Genomic_DNA"/>
</dbReference>
<organism evidence="1 2">
    <name type="scientific">Puccinia sorghi</name>
    <dbReference type="NCBI Taxonomy" id="27349"/>
    <lineage>
        <taxon>Eukaryota</taxon>
        <taxon>Fungi</taxon>
        <taxon>Dikarya</taxon>
        <taxon>Basidiomycota</taxon>
        <taxon>Pucciniomycotina</taxon>
        <taxon>Pucciniomycetes</taxon>
        <taxon>Pucciniales</taxon>
        <taxon>Pucciniaceae</taxon>
        <taxon>Puccinia</taxon>
    </lineage>
</organism>
<dbReference type="VEuPathDB" id="FungiDB:VP01_569g9"/>
<dbReference type="Proteomes" id="UP000037035">
    <property type="component" value="Unassembled WGS sequence"/>
</dbReference>
<reference evidence="1 2" key="1">
    <citation type="submission" date="2015-08" db="EMBL/GenBank/DDBJ databases">
        <title>Next Generation Sequencing and Analysis of the Genome of Puccinia sorghi L Schw, the Causal Agent of Maize Common Rust.</title>
        <authorList>
            <person name="Rochi L."/>
            <person name="Burguener G."/>
            <person name="Darino M."/>
            <person name="Turjanski A."/>
            <person name="Kreff E."/>
            <person name="Dieguez M.J."/>
            <person name="Sacco F."/>
        </authorList>
    </citation>
    <scope>NUCLEOTIDE SEQUENCE [LARGE SCALE GENOMIC DNA]</scope>
    <source>
        <strain evidence="1 2">RO10H11247</strain>
    </source>
</reference>
<evidence type="ECO:0000313" key="2">
    <source>
        <dbReference type="Proteomes" id="UP000037035"/>
    </source>
</evidence>
<gene>
    <name evidence="1" type="ORF">VP01_569g9</name>
</gene>
<evidence type="ECO:0000313" key="1">
    <source>
        <dbReference type="EMBL" id="KNZ48401.1"/>
    </source>
</evidence>
<accession>A0A0L6UIP4</accession>
<protein>
    <submittedName>
        <fullName evidence="1">Uncharacterized protein</fullName>
    </submittedName>
</protein>
<keyword evidence="2" id="KW-1185">Reference proteome</keyword>